<dbReference type="PANTHER" id="PTHR32071:SF95">
    <property type="entry name" value="DNA-BINDING TRANSCRIPTIONAL REGULATOR NTRC"/>
    <property type="match status" value="1"/>
</dbReference>
<protein>
    <recommendedName>
        <fullName evidence="1">DNA-binding transcriptional regulator NtrC</fullName>
    </recommendedName>
    <alternativeName>
        <fullName evidence="10">Nitrogen regulation protein NR(I)</fullName>
    </alternativeName>
    <alternativeName>
        <fullName evidence="11">Nitrogen regulator I</fullName>
    </alternativeName>
</protein>
<evidence type="ECO:0000256" key="11">
    <source>
        <dbReference type="ARBA" id="ARBA00031910"/>
    </source>
</evidence>
<evidence type="ECO:0000256" key="10">
    <source>
        <dbReference type="ARBA" id="ARBA00029881"/>
    </source>
</evidence>
<keyword evidence="3" id="KW-0547">Nucleotide-binding</keyword>
<dbReference type="SMART" id="SM00448">
    <property type="entry name" value="REC"/>
    <property type="match status" value="1"/>
</dbReference>
<evidence type="ECO:0000256" key="12">
    <source>
        <dbReference type="PROSITE-ProRule" id="PRU00169"/>
    </source>
</evidence>
<proteinExistence type="predicted"/>
<dbReference type="Gene3D" id="3.40.50.2300">
    <property type="match status" value="1"/>
</dbReference>
<evidence type="ECO:0000259" key="13">
    <source>
        <dbReference type="PROSITE" id="PS50110"/>
    </source>
</evidence>
<dbReference type="SUPFAM" id="SSF52172">
    <property type="entry name" value="CheY-like"/>
    <property type="match status" value="1"/>
</dbReference>
<dbReference type="GO" id="GO:0003677">
    <property type="term" value="F:DNA binding"/>
    <property type="evidence" value="ECO:0007669"/>
    <property type="project" value="UniProtKB-KW"/>
</dbReference>
<evidence type="ECO:0000313" key="15">
    <source>
        <dbReference type="Proteomes" id="UP000263596"/>
    </source>
</evidence>
<keyword evidence="5" id="KW-0902">Two-component regulatory system</keyword>
<dbReference type="Pfam" id="PF00158">
    <property type="entry name" value="Sigma54_activat"/>
    <property type="match status" value="1"/>
</dbReference>
<keyword evidence="8" id="KW-0010">Activator</keyword>
<dbReference type="PROSITE" id="PS50110">
    <property type="entry name" value="RESPONSE_REGULATORY"/>
    <property type="match status" value="1"/>
</dbReference>
<evidence type="ECO:0000256" key="8">
    <source>
        <dbReference type="ARBA" id="ARBA00023159"/>
    </source>
</evidence>
<evidence type="ECO:0000256" key="6">
    <source>
        <dbReference type="ARBA" id="ARBA00023015"/>
    </source>
</evidence>
<dbReference type="GO" id="GO:0000160">
    <property type="term" value="P:phosphorelay signal transduction system"/>
    <property type="evidence" value="ECO:0007669"/>
    <property type="project" value="UniProtKB-KW"/>
</dbReference>
<evidence type="ECO:0000256" key="3">
    <source>
        <dbReference type="ARBA" id="ARBA00022741"/>
    </source>
</evidence>
<dbReference type="InterPro" id="IPR001789">
    <property type="entry name" value="Sig_transdc_resp-reg_receiver"/>
</dbReference>
<dbReference type="EMBL" id="DPVE01000092">
    <property type="protein sequence ID" value="HCK29576.1"/>
    <property type="molecule type" value="Genomic_DNA"/>
</dbReference>
<dbReference type="InterPro" id="IPR025662">
    <property type="entry name" value="Sigma_54_int_dom_ATP-bd_1"/>
</dbReference>
<dbReference type="GO" id="GO:0006355">
    <property type="term" value="P:regulation of DNA-templated transcription"/>
    <property type="evidence" value="ECO:0007669"/>
    <property type="project" value="InterPro"/>
</dbReference>
<dbReference type="FunFam" id="3.40.50.2300:FF:000018">
    <property type="entry name" value="DNA-binding transcriptional regulator NtrC"/>
    <property type="match status" value="1"/>
</dbReference>
<keyword evidence="2 12" id="KW-0597">Phosphoprotein</keyword>
<dbReference type="AlphaFoldDB" id="A0A3D2SJF1"/>
<evidence type="ECO:0000313" key="14">
    <source>
        <dbReference type="EMBL" id="HCK29576.1"/>
    </source>
</evidence>
<reference evidence="14 15" key="1">
    <citation type="journal article" date="2018" name="Nat. Biotechnol.">
        <title>A standardized bacterial taxonomy based on genome phylogeny substantially revises the tree of life.</title>
        <authorList>
            <person name="Parks D.H."/>
            <person name="Chuvochina M."/>
            <person name="Waite D.W."/>
            <person name="Rinke C."/>
            <person name="Skarshewski A."/>
            <person name="Chaumeil P.A."/>
            <person name="Hugenholtz P."/>
        </authorList>
    </citation>
    <scope>NUCLEOTIDE SEQUENCE [LARGE SCALE GENOMIC DNA]</scope>
    <source>
        <strain evidence="14">UBA9669</strain>
    </source>
</reference>
<evidence type="ECO:0000256" key="5">
    <source>
        <dbReference type="ARBA" id="ARBA00023012"/>
    </source>
</evidence>
<keyword evidence="7" id="KW-0238">DNA-binding</keyword>
<keyword evidence="6" id="KW-0805">Transcription regulation</keyword>
<evidence type="ECO:0000256" key="7">
    <source>
        <dbReference type="ARBA" id="ARBA00023125"/>
    </source>
</evidence>
<keyword evidence="9" id="KW-0804">Transcription</keyword>
<dbReference type="Pfam" id="PF00072">
    <property type="entry name" value="Response_reg"/>
    <property type="match status" value="1"/>
</dbReference>
<dbReference type="InterPro" id="IPR011006">
    <property type="entry name" value="CheY-like_superfamily"/>
</dbReference>
<dbReference type="Proteomes" id="UP000263596">
    <property type="component" value="Unassembled WGS sequence"/>
</dbReference>
<dbReference type="GO" id="GO:0005524">
    <property type="term" value="F:ATP binding"/>
    <property type="evidence" value="ECO:0007669"/>
    <property type="project" value="UniProtKB-KW"/>
</dbReference>
<evidence type="ECO:0000256" key="4">
    <source>
        <dbReference type="ARBA" id="ARBA00022840"/>
    </source>
</evidence>
<dbReference type="InterPro" id="IPR002078">
    <property type="entry name" value="Sigma_54_int"/>
</dbReference>
<dbReference type="CDD" id="cd19919">
    <property type="entry name" value="REC_NtrC"/>
    <property type="match status" value="1"/>
</dbReference>
<feature type="modified residue" description="4-aspartylphosphate" evidence="12">
    <location>
        <position position="54"/>
    </location>
</feature>
<evidence type="ECO:0000256" key="1">
    <source>
        <dbReference type="ARBA" id="ARBA00019059"/>
    </source>
</evidence>
<dbReference type="PANTHER" id="PTHR32071">
    <property type="entry name" value="TRANSCRIPTIONAL REGULATORY PROTEIN"/>
    <property type="match status" value="1"/>
</dbReference>
<feature type="non-terminal residue" evidence="14">
    <location>
        <position position="183"/>
    </location>
</feature>
<accession>A0A3D2SJF1</accession>
<feature type="domain" description="Response regulatory" evidence="13">
    <location>
        <begin position="5"/>
        <end position="119"/>
    </location>
</feature>
<name>A0A3D2SJF1_9GAMM</name>
<evidence type="ECO:0000256" key="9">
    <source>
        <dbReference type="ARBA" id="ARBA00023163"/>
    </source>
</evidence>
<dbReference type="PROSITE" id="PS00675">
    <property type="entry name" value="SIGMA54_INTERACT_1"/>
    <property type="match status" value="1"/>
</dbReference>
<evidence type="ECO:0000256" key="2">
    <source>
        <dbReference type="ARBA" id="ARBA00022553"/>
    </source>
</evidence>
<comment type="caution">
    <text evidence="14">The sequence shown here is derived from an EMBL/GenBank/DDBJ whole genome shotgun (WGS) entry which is preliminary data.</text>
</comment>
<dbReference type="Gene3D" id="3.40.50.300">
    <property type="entry name" value="P-loop containing nucleotide triphosphate hydrolases"/>
    <property type="match status" value="1"/>
</dbReference>
<dbReference type="InterPro" id="IPR027417">
    <property type="entry name" value="P-loop_NTPase"/>
</dbReference>
<organism evidence="14 15">
    <name type="scientific">Acinetobacter ursingii</name>
    <dbReference type="NCBI Taxonomy" id="108980"/>
    <lineage>
        <taxon>Bacteria</taxon>
        <taxon>Pseudomonadati</taxon>
        <taxon>Pseudomonadota</taxon>
        <taxon>Gammaproteobacteria</taxon>
        <taxon>Moraxellales</taxon>
        <taxon>Moraxellaceae</taxon>
        <taxon>Acinetobacter</taxon>
    </lineage>
</organism>
<sequence length="183" mass="20246">MSRNKIWVIDDDRAMRWVLEKTFKEEGLDVTSFEEAQTALDQLAEDAPDVILTDIRMPGIDGLTFLGKVKNNYPDLPVIIMTAHSDLESAVSSYQTGAFEYLPKPFDIDEALALVHRAILHVNKLQQQEAAKTTTPVQSTEIIGESPAMQEVFRAIGRLSQSHITVLINGESGTGKELVAHAL</sequence>
<keyword evidence="4" id="KW-0067">ATP-binding</keyword>
<gene>
    <name evidence="14" type="primary">glnG</name>
    <name evidence="14" type="ORF">DHW29_04875</name>
</gene>